<dbReference type="Proteomes" id="UP000829447">
    <property type="component" value="Linkage Group LG23"/>
</dbReference>
<gene>
    <name evidence="1" type="ORF">PGIGA_G00140360</name>
</gene>
<reference evidence="1 2" key="1">
    <citation type="journal article" date="2022" name="bioRxiv">
        <title>An ancient truncated duplication of the anti-Mullerian hormone receptor type 2 gene is a potential conserved master sex determinant in the Pangasiidae catfish family.</title>
        <authorList>
            <person name="Wen M."/>
            <person name="Pan Q."/>
            <person name="Jouanno E."/>
            <person name="Montfort J."/>
            <person name="Zahm M."/>
            <person name="Cabau C."/>
            <person name="Klopp C."/>
            <person name="Iampietro C."/>
            <person name="Roques C."/>
            <person name="Bouchez O."/>
            <person name="Castinel A."/>
            <person name="Donnadieu C."/>
            <person name="Parrinello H."/>
            <person name="Poncet C."/>
            <person name="Belmonte E."/>
            <person name="Gautier V."/>
            <person name="Avarre J.-C."/>
            <person name="Dugue R."/>
            <person name="Gustiano R."/>
            <person name="Ha T.T.T."/>
            <person name="Campet M."/>
            <person name="Sriphairoj K."/>
            <person name="Ribolli J."/>
            <person name="de Almeida F.L."/>
            <person name="Desvignes T."/>
            <person name="Postlethwait J.H."/>
            <person name="Bucao C.F."/>
            <person name="Robinson-Rechavi M."/>
            <person name="Bobe J."/>
            <person name="Herpin A."/>
            <person name="Guiguen Y."/>
        </authorList>
    </citation>
    <scope>NUCLEOTIDE SEQUENCE [LARGE SCALE GENOMIC DNA]</scope>
    <source>
        <strain evidence="1">YG-Dec2019</strain>
    </source>
</reference>
<sequence>MSGVCRSTHRYALCGELQLRKAQCDRRLFISQTESRRSRGSCFGFFFHAFVRACALLLRSCAYWSRGFTDGRLGAGTARAKCPAPAVCGRWVAGSEISGELAVVSTLTAFWAFLLLTVLLVLCAGCQGQKKASRLPGDHENLMNGVSEKETGSQTADTGSHGTDLVASSSFNGPLTSGTVLTDTVDTSPHPSEEMSIQSEQRSSKCPQDRELPSIPCANSLRVAAEASEECRVTGDGTYEVLKDGASHDAVEDSPYETVKELKEACLSNGTLTPDEPPSDQPNGHLSPSPGTPDLCPLADGAEYASIDLKKKSRYSVEAEAQRSAVEQPEEDNPPPIPDKVLDENDNQNITTLQNGELSALYYTVDKPAMEEEKENDYSSISEIRGMVVESSSSELYATVRDMYPSPPAEQPAENTDHGYETIKIAKSVEDEGQQDNGLVEPDYANVGELGLNSETSRL</sequence>
<evidence type="ECO:0000313" key="2">
    <source>
        <dbReference type="Proteomes" id="UP000829447"/>
    </source>
</evidence>
<accession>A0ACC5XKY9</accession>
<proteinExistence type="predicted"/>
<name>A0ACC5XKY9_PANGG</name>
<dbReference type="EMBL" id="CM040476">
    <property type="protein sequence ID" value="MCI4391947.1"/>
    <property type="molecule type" value="Genomic_DNA"/>
</dbReference>
<evidence type="ECO:0000313" key="1">
    <source>
        <dbReference type="EMBL" id="MCI4391947.1"/>
    </source>
</evidence>
<organism evidence="1 2">
    <name type="scientific">Pangasianodon gigas</name>
    <name type="common">Mekong giant catfish</name>
    <name type="synonym">Pangasius gigas</name>
    <dbReference type="NCBI Taxonomy" id="30993"/>
    <lineage>
        <taxon>Eukaryota</taxon>
        <taxon>Metazoa</taxon>
        <taxon>Chordata</taxon>
        <taxon>Craniata</taxon>
        <taxon>Vertebrata</taxon>
        <taxon>Euteleostomi</taxon>
        <taxon>Actinopterygii</taxon>
        <taxon>Neopterygii</taxon>
        <taxon>Teleostei</taxon>
        <taxon>Ostariophysi</taxon>
        <taxon>Siluriformes</taxon>
        <taxon>Pangasiidae</taxon>
        <taxon>Pangasianodon</taxon>
    </lineage>
</organism>
<protein>
    <submittedName>
        <fullName evidence="1">Uncharacterized protein</fullName>
    </submittedName>
</protein>
<keyword evidence="2" id="KW-1185">Reference proteome</keyword>
<comment type="caution">
    <text evidence="1">The sequence shown here is derived from an EMBL/GenBank/DDBJ whole genome shotgun (WGS) entry which is preliminary data.</text>
</comment>